<dbReference type="OrthoDB" id="9803333at2"/>
<gene>
    <name evidence="3" type="ORF">EHS13_04905</name>
</gene>
<dbReference type="PRINTS" id="PR00081">
    <property type="entry name" value="GDHRDH"/>
</dbReference>
<dbReference type="PROSITE" id="PS00061">
    <property type="entry name" value="ADH_SHORT"/>
    <property type="match status" value="1"/>
</dbReference>
<dbReference type="PANTHER" id="PTHR43639">
    <property type="entry name" value="OXIDOREDUCTASE, SHORT-CHAIN DEHYDROGENASE/REDUCTASE FAMILY (AFU_ORTHOLOGUE AFUA_5G02870)"/>
    <property type="match status" value="1"/>
</dbReference>
<dbReference type="GO" id="GO:0047936">
    <property type="term" value="F:glucose 1-dehydrogenase [NAD(P)+] activity"/>
    <property type="evidence" value="ECO:0007669"/>
    <property type="project" value="UniProtKB-EC"/>
</dbReference>
<dbReference type="InterPro" id="IPR036291">
    <property type="entry name" value="NAD(P)-bd_dom_sf"/>
</dbReference>
<dbReference type="Proteomes" id="UP000426246">
    <property type="component" value="Chromosome"/>
</dbReference>
<sequence length="255" mass="26911">MDLSNKVVLVTGAGIGIGKGIALHLAACGADVIVNYRSSEKQALEVVEQIQAMGRKAIAIKADISSVKEINAMIEQAKEAFGTIHVLVNNSAYCPTIDFFDVTEESWDEVLDTNLKGSFFTAQACAREMVKHGGGKIINISSVHALLTMTKYAAYASSKGGMNALTRQLALDLAHLNIQVNAVSPGATEVEKNLAHPLHDSLAVGKQIPAGRIGMPKDVATVVAFFASSASDFVTGQVLTVDGGSSTQFYLKSVD</sequence>
<accession>A0A6B8RCV2</accession>
<dbReference type="GO" id="GO:0008206">
    <property type="term" value="P:bile acid metabolic process"/>
    <property type="evidence" value="ECO:0007669"/>
    <property type="project" value="UniProtKB-ARBA"/>
</dbReference>
<dbReference type="RefSeq" id="WP_155699292.1">
    <property type="nucleotide sequence ID" value="NZ_CP034235.1"/>
</dbReference>
<dbReference type="FunFam" id="3.40.50.720:FF:000084">
    <property type="entry name" value="Short-chain dehydrogenase reductase"/>
    <property type="match status" value="1"/>
</dbReference>
<evidence type="ECO:0000313" key="4">
    <source>
        <dbReference type="Proteomes" id="UP000426246"/>
    </source>
</evidence>
<dbReference type="EC" id="1.1.1.47" evidence="3"/>
<dbReference type="Gene3D" id="3.40.50.720">
    <property type="entry name" value="NAD(P)-binding Rossmann-like Domain"/>
    <property type="match status" value="1"/>
</dbReference>
<dbReference type="SUPFAM" id="SSF51735">
    <property type="entry name" value="NAD(P)-binding Rossmann-fold domains"/>
    <property type="match status" value="1"/>
</dbReference>
<protein>
    <submittedName>
        <fullName evidence="3">Glucose 1-dehydrogenase</fullName>
        <ecNumber evidence="3">1.1.1.47</ecNumber>
    </submittedName>
</protein>
<evidence type="ECO:0000256" key="2">
    <source>
        <dbReference type="ARBA" id="ARBA00023002"/>
    </source>
</evidence>
<proteinExistence type="inferred from homology"/>
<organism evidence="3 4">
    <name type="scientific">Paenibacillus psychroresistens</name>
    <dbReference type="NCBI Taxonomy" id="1778678"/>
    <lineage>
        <taxon>Bacteria</taxon>
        <taxon>Bacillati</taxon>
        <taxon>Bacillota</taxon>
        <taxon>Bacilli</taxon>
        <taxon>Bacillales</taxon>
        <taxon>Paenibacillaceae</taxon>
        <taxon>Paenibacillus</taxon>
    </lineage>
</organism>
<dbReference type="PANTHER" id="PTHR43639:SF1">
    <property type="entry name" value="SHORT-CHAIN DEHYDROGENASE_REDUCTASE FAMILY PROTEIN"/>
    <property type="match status" value="1"/>
</dbReference>
<dbReference type="NCBIfam" id="NF005559">
    <property type="entry name" value="PRK07231.1"/>
    <property type="match status" value="1"/>
</dbReference>
<reference evidence="4" key="1">
    <citation type="submission" date="2018-11" db="EMBL/GenBank/DDBJ databases">
        <title>Complete genome sequence of Paenibacillus sp. ML311-T8.</title>
        <authorList>
            <person name="Nam Y.-D."/>
            <person name="Kang J."/>
            <person name="Chung W.-H."/>
            <person name="Park Y.S."/>
        </authorList>
    </citation>
    <scope>NUCLEOTIDE SEQUENCE [LARGE SCALE GENOMIC DNA]</scope>
    <source>
        <strain evidence="4">ML311-T8</strain>
    </source>
</reference>
<evidence type="ECO:0000313" key="3">
    <source>
        <dbReference type="EMBL" id="QGQ94291.1"/>
    </source>
</evidence>
<comment type="similarity">
    <text evidence="1">Belongs to the short-chain dehydrogenases/reductases (SDR) family.</text>
</comment>
<dbReference type="KEGG" id="ppsc:EHS13_04905"/>
<dbReference type="EMBL" id="CP034235">
    <property type="protein sequence ID" value="QGQ94291.1"/>
    <property type="molecule type" value="Genomic_DNA"/>
</dbReference>
<name>A0A6B8RCV2_9BACL</name>
<keyword evidence="4" id="KW-1185">Reference proteome</keyword>
<keyword evidence="2 3" id="KW-0560">Oxidoreductase</keyword>
<dbReference type="PRINTS" id="PR00080">
    <property type="entry name" value="SDRFAMILY"/>
</dbReference>
<evidence type="ECO:0000256" key="1">
    <source>
        <dbReference type="ARBA" id="ARBA00006484"/>
    </source>
</evidence>
<dbReference type="InterPro" id="IPR020904">
    <property type="entry name" value="Sc_DH/Rdtase_CS"/>
</dbReference>
<dbReference type="InterPro" id="IPR002347">
    <property type="entry name" value="SDR_fam"/>
</dbReference>
<dbReference type="Pfam" id="PF13561">
    <property type="entry name" value="adh_short_C2"/>
    <property type="match status" value="1"/>
</dbReference>
<dbReference type="AlphaFoldDB" id="A0A6B8RCV2"/>